<name>A0A9P1H1Q2_9PEZI</name>
<dbReference type="EMBL" id="CALLCH030000011">
    <property type="protein sequence ID" value="CAI4214361.1"/>
    <property type="molecule type" value="Genomic_DNA"/>
</dbReference>
<dbReference type="Proteomes" id="UP000838763">
    <property type="component" value="Unassembled WGS sequence"/>
</dbReference>
<dbReference type="InterPro" id="IPR046486">
    <property type="entry name" value="DUF6579"/>
</dbReference>
<dbReference type="Pfam" id="PF20219">
    <property type="entry name" value="DUF6579"/>
    <property type="match status" value="1"/>
</dbReference>
<evidence type="ECO:0000313" key="3">
    <source>
        <dbReference type="Proteomes" id="UP000838763"/>
    </source>
</evidence>
<gene>
    <name evidence="2" type="ORF">PPNO1_LOCUS4091</name>
</gene>
<protein>
    <submittedName>
        <fullName evidence="2">Uncharacterized protein</fullName>
    </submittedName>
</protein>
<keyword evidence="1" id="KW-0812">Transmembrane</keyword>
<evidence type="ECO:0000313" key="2">
    <source>
        <dbReference type="EMBL" id="CAI4214361.1"/>
    </source>
</evidence>
<keyword evidence="1" id="KW-0472">Membrane</keyword>
<keyword evidence="3" id="KW-1185">Reference proteome</keyword>
<accession>A0A9P1H1Q2</accession>
<organism evidence="2 3">
    <name type="scientific">Parascedosporium putredinis</name>
    <dbReference type="NCBI Taxonomy" id="1442378"/>
    <lineage>
        <taxon>Eukaryota</taxon>
        <taxon>Fungi</taxon>
        <taxon>Dikarya</taxon>
        <taxon>Ascomycota</taxon>
        <taxon>Pezizomycotina</taxon>
        <taxon>Sordariomycetes</taxon>
        <taxon>Hypocreomycetidae</taxon>
        <taxon>Microascales</taxon>
        <taxon>Microascaceae</taxon>
        <taxon>Parascedosporium</taxon>
    </lineage>
</organism>
<evidence type="ECO:0000256" key="1">
    <source>
        <dbReference type="SAM" id="Phobius"/>
    </source>
</evidence>
<reference evidence="2" key="1">
    <citation type="submission" date="2022-11" db="EMBL/GenBank/DDBJ databases">
        <authorList>
            <person name="Scott C."/>
            <person name="Bruce N."/>
        </authorList>
    </citation>
    <scope>NUCLEOTIDE SEQUENCE</scope>
</reference>
<keyword evidence="1" id="KW-1133">Transmembrane helix</keyword>
<comment type="caution">
    <text evidence="2">The sequence shown here is derived from an EMBL/GenBank/DDBJ whole genome shotgun (WGS) entry which is preliminary data.</text>
</comment>
<sequence>MGRRRQEGARKAIKAAVKYASECEPLVRTIQGGLETCDMKRAIGDITKTVDDVEDLVSKISDVAAKAIQFVPSMQIVGKSFADSAKIFASFSSIASAAGIGVNIVLAYQGLSAVRLIDARFPQYVYDMISERVTQTSLDPNQDHWFFVYHPDNDWYPGFYRIMHDKPIGPAFCGYTNQIDTAFVFMLAARRRIEKKERRAQKEGRPIRPTKLHLLIPAYQPILILEALQIPEEIGDFVMEGRINSNREFVWLSLPEQQRRYVQDIGHFAPPTQGFRVGHVGTRARGCTA</sequence>
<dbReference type="OrthoDB" id="3852249at2759"/>
<proteinExistence type="predicted"/>
<feature type="transmembrane region" description="Helical" evidence="1">
    <location>
        <begin position="168"/>
        <end position="189"/>
    </location>
</feature>
<feature type="transmembrane region" description="Helical" evidence="1">
    <location>
        <begin position="87"/>
        <end position="108"/>
    </location>
</feature>
<dbReference type="AlphaFoldDB" id="A0A9P1H1Q2"/>